<comment type="caution">
    <text evidence="3">The sequence shown here is derived from an EMBL/GenBank/DDBJ whole genome shotgun (WGS) entry which is preliminary data.</text>
</comment>
<evidence type="ECO:0008006" key="5">
    <source>
        <dbReference type="Google" id="ProtNLM"/>
    </source>
</evidence>
<dbReference type="GO" id="GO:0006508">
    <property type="term" value="P:proteolysis"/>
    <property type="evidence" value="ECO:0007669"/>
    <property type="project" value="TreeGrafter"/>
</dbReference>
<dbReference type="GO" id="GO:0031012">
    <property type="term" value="C:extracellular matrix"/>
    <property type="evidence" value="ECO:0007669"/>
    <property type="project" value="TreeGrafter"/>
</dbReference>
<feature type="non-terminal residue" evidence="3">
    <location>
        <position position="88"/>
    </location>
</feature>
<organism evidence="3 4">
    <name type="scientific">Gambusia affinis</name>
    <name type="common">Western mosquitofish</name>
    <name type="synonym">Heterandria affinis</name>
    <dbReference type="NCBI Taxonomy" id="33528"/>
    <lineage>
        <taxon>Eukaryota</taxon>
        <taxon>Metazoa</taxon>
        <taxon>Chordata</taxon>
        <taxon>Craniata</taxon>
        <taxon>Vertebrata</taxon>
        <taxon>Euteleostomi</taxon>
        <taxon>Actinopterygii</taxon>
        <taxon>Neopterygii</taxon>
        <taxon>Teleostei</taxon>
        <taxon>Neoteleostei</taxon>
        <taxon>Acanthomorphata</taxon>
        <taxon>Ovalentaria</taxon>
        <taxon>Atherinomorphae</taxon>
        <taxon>Cyprinodontiformes</taxon>
        <taxon>Poeciliidae</taxon>
        <taxon>Poeciliinae</taxon>
        <taxon>Gambusia</taxon>
    </lineage>
</organism>
<dbReference type="GO" id="GO:0030198">
    <property type="term" value="P:extracellular matrix organization"/>
    <property type="evidence" value="ECO:0007669"/>
    <property type="project" value="TreeGrafter"/>
</dbReference>
<keyword evidence="2" id="KW-0964">Secreted</keyword>
<dbReference type="AlphaFoldDB" id="A0A315WT71"/>
<proteinExistence type="predicted"/>
<protein>
    <recommendedName>
        <fullName evidence="5">ADAMTS cysteine-rich domain-containing protein</fullName>
    </recommendedName>
</protein>
<reference evidence="3 4" key="1">
    <citation type="journal article" date="2018" name="G3 (Bethesda)">
        <title>A High-Quality Reference Genome for the Invasive Mosquitofish Gambusia affinis Using a Chicago Library.</title>
        <authorList>
            <person name="Hoffberg S.L."/>
            <person name="Troendle N.J."/>
            <person name="Glenn T.C."/>
            <person name="Mahmud O."/>
            <person name="Louha S."/>
            <person name="Chalopin D."/>
            <person name="Bennetzen J.L."/>
            <person name="Mauricio R."/>
        </authorList>
    </citation>
    <scope>NUCLEOTIDE SEQUENCE [LARGE SCALE GENOMIC DNA]</scope>
    <source>
        <strain evidence="3">NE01/NJP1002.9</strain>
        <tissue evidence="3">Muscle</tissue>
    </source>
</reference>
<evidence type="ECO:0000313" key="4">
    <source>
        <dbReference type="Proteomes" id="UP000250572"/>
    </source>
</evidence>
<dbReference type="InterPro" id="IPR000884">
    <property type="entry name" value="TSP1_rpt"/>
</dbReference>
<dbReference type="Proteomes" id="UP000250572">
    <property type="component" value="Unassembled WGS sequence"/>
</dbReference>
<dbReference type="EMBL" id="NHOQ01000185">
    <property type="protein sequence ID" value="PWA32447.1"/>
    <property type="molecule type" value="Genomic_DNA"/>
</dbReference>
<dbReference type="PANTHER" id="PTHR13723:SF41">
    <property type="entry name" value="A DISINTEGRIN AND METALLOPROTEINASE WITH THROMBOSPONDIN MOTIFS 8"/>
    <property type="match status" value="1"/>
</dbReference>
<dbReference type="InterPro" id="IPR036383">
    <property type="entry name" value="TSP1_rpt_sf"/>
</dbReference>
<name>A0A315WT71_GAMAF</name>
<keyword evidence="4" id="KW-1185">Reference proteome</keyword>
<dbReference type="SMART" id="SM00209">
    <property type="entry name" value="TSP1"/>
    <property type="match status" value="1"/>
</dbReference>
<accession>A0A315WT71</accession>
<comment type="subcellular location">
    <subcellularLocation>
        <location evidence="1">Secreted</location>
    </subcellularLocation>
</comment>
<evidence type="ECO:0000313" key="3">
    <source>
        <dbReference type="EMBL" id="PWA32447.1"/>
    </source>
</evidence>
<evidence type="ECO:0000256" key="2">
    <source>
        <dbReference type="ARBA" id="ARBA00022525"/>
    </source>
</evidence>
<evidence type="ECO:0000256" key="1">
    <source>
        <dbReference type="ARBA" id="ARBA00004613"/>
    </source>
</evidence>
<dbReference type="InterPro" id="IPR050439">
    <property type="entry name" value="ADAMTS_ADAMTS-like"/>
</dbReference>
<sequence length="88" mass="9775">MVKPPQVVLDIGRKSLLKRAVDGSWSLWGPWQQCSRTCGGGVEFSYRECTDPVPQNGGKYCEGQRVRYQSCNTEPCDASEVSLFCANL</sequence>
<dbReference type="GO" id="GO:0004222">
    <property type="term" value="F:metalloendopeptidase activity"/>
    <property type="evidence" value="ECO:0007669"/>
    <property type="project" value="TreeGrafter"/>
</dbReference>
<dbReference type="FunFam" id="2.20.100.10:FF:000006">
    <property type="entry name" value="A disintegrin and metalloproteinase with thrombospondin motifs 1"/>
    <property type="match status" value="1"/>
</dbReference>
<dbReference type="PRINTS" id="PR01705">
    <property type="entry name" value="TSP1REPEAT"/>
</dbReference>
<dbReference type="PROSITE" id="PS50092">
    <property type="entry name" value="TSP1"/>
    <property type="match status" value="1"/>
</dbReference>
<dbReference type="Gene3D" id="2.20.100.10">
    <property type="entry name" value="Thrombospondin type-1 (TSP1) repeat"/>
    <property type="match status" value="1"/>
</dbReference>
<dbReference type="SUPFAM" id="SSF82895">
    <property type="entry name" value="TSP-1 type 1 repeat"/>
    <property type="match status" value="1"/>
</dbReference>
<gene>
    <name evidence="3" type="ORF">CCH79_00018779</name>
</gene>
<dbReference type="PANTHER" id="PTHR13723">
    <property type="entry name" value="ADAMTS A DISINTEGRIN AND METALLOPROTEASE WITH THROMBOSPONDIN MOTIFS PROTEASE"/>
    <property type="match status" value="1"/>
</dbReference>
<dbReference type="GO" id="GO:0005576">
    <property type="term" value="C:extracellular region"/>
    <property type="evidence" value="ECO:0007669"/>
    <property type="project" value="UniProtKB-SubCell"/>
</dbReference>
<dbReference type="STRING" id="33528.ENSGAFP00000029184"/>
<dbReference type="Pfam" id="PF00090">
    <property type="entry name" value="TSP_1"/>
    <property type="match status" value="1"/>
</dbReference>